<dbReference type="Proteomes" id="UP001501175">
    <property type="component" value="Unassembled WGS sequence"/>
</dbReference>
<dbReference type="InterPro" id="IPR005632">
    <property type="entry name" value="Chaperone_Skp"/>
</dbReference>
<feature type="compositionally biased region" description="Low complexity" evidence="4">
    <location>
        <begin position="206"/>
        <end position="218"/>
    </location>
</feature>
<evidence type="ECO:0000313" key="6">
    <source>
        <dbReference type="EMBL" id="GAA4447755.1"/>
    </source>
</evidence>
<gene>
    <name evidence="6" type="ORF">GCM10023189_04550</name>
</gene>
<keyword evidence="7" id="KW-1185">Reference proteome</keyword>
<reference evidence="7" key="1">
    <citation type="journal article" date="2019" name="Int. J. Syst. Evol. Microbiol.">
        <title>The Global Catalogue of Microorganisms (GCM) 10K type strain sequencing project: providing services to taxonomists for standard genome sequencing and annotation.</title>
        <authorList>
            <consortium name="The Broad Institute Genomics Platform"/>
            <consortium name="The Broad Institute Genome Sequencing Center for Infectious Disease"/>
            <person name="Wu L."/>
            <person name="Ma J."/>
        </authorList>
    </citation>
    <scope>NUCLEOTIDE SEQUENCE [LARGE SCALE GENOMIC DNA]</scope>
    <source>
        <strain evidence="7">JCM 17927</strain>
    </source>
</reference>
<organism evidence="6 7">
    <name type="scientific">Nibrella saemangeumensis</name>
    <dbReference type="NCBI Taxonomy" id="1084526"/>
    <lineage>
        <taxon>Bacteria</taxon>
        <taxon>Pseudomonadati</taxon>
        <taxon>Bacteroidota</taxon>
        <taxon>Cytophagia</taxon>
        <taxon>Cytophagales</taxon>
        <taxon>Spirosomataceae</taxon>
        <taxon>Nibrella</taxon>
    </lineage>
</organism>
<dbReference type="RefSeq" id="WP_345240150.1">
    <property type="nucleotide sequence ID" value="NZ_BAABHD010000005.1"/>
</dbReference>
<evidence type="ECO:0000313" key="7">
    <source>
        <dbReference type="Proteomes" id="UP001501175"/>
    </source>
</evidence>
<keyword evidence="2 5" id="KW-0732">Signal</keyword>
<dbReference type="SUPFAM" id="SSF111384">
    <property type="entry name" value="OmpH-like"/>
    <property type="match status" value="1"/>
</dbReference>
<accession>A0ABP8MEG9</accession>
<feature type="region of interest" description="Disordered" evidence="4">
    <location>
        <begin position="192"/>
        <end position="226"/>
    </location>
</feature>
<evidence type="ECO:0000256" key="2">
    <source>
        <dbReference type="ARBA" id="ARBA00022729"/>
    </source>
</evidence>
<feature type="coiled-coil region" evidence="3">
    <location>
        <begin position="64"/>
        <end position="131"/>
    </location>
</feature>
<dbReference type="PANTHER" id="PTHR35089">
    <property type="entry name" value="CHAPERONE PROTEIN SKP"/>
    <property type="match status" value="1"/>
</dbReference>
<dbReference type="PANTHER" id="PTHR35089:SF1">
    <property type="entry name" value="CHAPERONE PROTEIN SKP"/>
    <property type="match status" value="1"/>
</dbReference>
<feature type="compositionally biased region" description="Polar residues" evidence="4">
    <location>
        <begin position="193"/>
        <end position="205"/>
    </location>
</feature>
<dbReference type="Pfam" id="PF03938">
    <property type="entry name" value="OmpH"/>
    <property type="match status" value="1"/>
</dbReference>
<evidence type="ECO:0008006" key="8">
    <source>
        <dbReference type="Google" id="ProtNLM"/>
    </source>
</evidence>
<protein>
    <recommendedName>
        <fullName evidence="8">Periplasmic chaperone for outer membrane proteins Skp</fullName>
    </recommendedName>
</protein>
<feature type="signal peptide" evidence="5">
    <location>
        <begin position="1"/>
        <end position="22"/>
    </location>
</feature>
<sequence>MKKNLVMAFVAALIMGGLGAQAQAQAQTPVNPAESSTTAAGPLKLGYTNIDYILSQTPESKEIQNQLTIQRTQSENEMKRLMKEFEDKLATYEKGAAQMSDVIRADREKELQGLQTRIQEFQRSAESQLQTKYQQLVNPVVQKIQTNIDAVAKENGFTYIFNLDAGAGTTPILLFAPKEGDVTELVLKKMGVNPQQQNASATTGSAPATNRPAATPAKPTTPAPKK</sequence>
<comment type="caution">
    <text evidence="6">The sequence shown here is derived from an EMBL/GenBank/DDBJ whole genome shotgun (WGS) entry which is preliminary data.</text>
</comment>
<name>A0ABP8MEG9_9BACT</name>
<evidence type="ECO:0000256" key="1">
    <source>
        <dbReference type="ARBA" id="ARBA00009091"/>
    </source>
</evidence>
<dbReference type="Gene3D" id="3.30.910.20">
    <property type="entry name" value="Skp domain"/>
    <property type="match status" value="1"/>
</dbReference>
<comment type="similarity">
    <text evidence="1">Belongs to the Skp family.</text>
</comment>
<feature type="chain" id="PRO_5047281521" description="Periplasmic chaperone for outer membrane proteins Skp" evidence="5">
    <location>
        <begin position="23"/>
        <end position="226"/>
    </location>
</feature>
<keyword evidence="3" id="KW-0175">Coiled coil</keyword>
<proteinExistence type="inferred from homology"/>
<evidence type="ECO:0000256" key="5">
    <source>
        <dbReference type="SAM" id="SignalP"/>
    </source>
</evidence>
<dbReference type="InterPro" id="IPR024930">
    <property type="entry name" value="Skp_dom_sf"/>
</dbReference>
<dbReference type="EMBL" id="BAABHD010000005">
    <property type="protein sequence ID" value="GAA4447755.1"/>
    <property type="molecule type" value="Genomic_DNA"/>
</dbReference>
<evidence type="ECO:0000256" key="4">
    <source>
        <dbReference type="SAM" id="MobiDB-lite"/>
    </source>
</evidence>
<evidence type="ECO:0000256" key="3">
    <source>
        <dbReference type="SAM" id="Coils"/>
    </source>
</evidence>
<dbReference type="SMART" id="SM00935">
    <property type="entry name" value="OmpH"/>
    <property type="match status" value="1"/>
</dbReference>